<dbReference type="EMBL" id="CP065047">
    <property type="protein sequence ID" value="QPI39344.1"/>
    <property type="molecule type" value="Genomic_DNA"/>
</dbReference>
<evidence type="ECO:0000313" key="3">
    <source>
        <dbReference type="EMBL" id="QPI39344.1"/>
    </source>
</evidence>
<reference evidence="3" key="3">
    <citation type="submission" date="2020-11" db="EMBL/GenBank/DDBJ databases">
        <title>Intraspecies plasmid and genomic variation of Mycobacterium kubicae revealed by the complete genome sequences of two clinical isolates.</title>
        <authorList>
            <person name="Hendrix J.R."/>
            <person name="Epperson L.E."/>
            <person name="Honda J.R."/>
            <person name="Strong M."/>
        </authorList>
    </citation>
    <scope>NUCLEOTIDE SEQUENCE</scope>
    <source>
        <strain evidence="3">JCM 13573</strain>
    </source>
</reference>
<keyword evidence="1" id="KW-0175">Coiled coil</keyword>
<dbReference type="Proteomes" id="UP000663583">
    <property type="component" value="Chromosome"/>
</dbReference>
<keyword evidence="4" id="KW-1185">Reference proteome</keyword>
<protein>
    <submittedName>
        <fullName evidence="3">Ferritin-like domain-containing protein</fullName>
    </submittedName>
</protein>
<dbReference type="Proteomes" id="UP000465306">
    <property type="component" value="Unassembled WGS sequence"/>
</dbReference>
<feature type="coiled-coil region" evidence="1">
    <location>
        <begin position="10"/>
        <end position="37"/>
    </location>
</feature>
<dbReference type="RefSeq" id="WP_085074104.1">
    <property type="nucleotide sequence ID" value="NZ_BLKU01000003.1"/>
</dbReference>
<dbReference type="EMBL" id="BLKU01000003">
    <property type="protein sequence ID" value="GFG63910.1"/>
    <property type="molecule type" value="Genomic_DNA"/>
</dbReference>
<accession>A0AAX1JFX9</accession>
<gene>
    <name evidence="3" type="ORF">I2456_07705</name>
    <name evidence="2" type="ORF">MKUB_14000</name>
</gene>
<evidence type="ECO:0000313" key="4">
    <source>
        <dbReference type="Proteomes" id="UP000465306"/>
    </source>
</evidence>
<dbReference type="AlphaFoldDB" id="A0AAX1JFX9"/>
<evidence type="ECO:0000313" key="5">
    <source>
        <dbReference type="Proteomes" id="UP000663583"/>
    </source>
</evidence>
<name>A0AAX1JFX9_9MYCO</name>
<organism evidence="3 5">
    <name type="scientific">Mycobacterium kubicae</name>
    <dbReference type="NCBI Taxonomy" id="120959"/>
    <lineage>
        <taxon>Bacteria</taxon>
        <taxon>Bacillati</taxon>
        <taxon>Actinomycetota</taxon>
        <taxon>Actinomycetes</taxon>
        <taxon>Mycobacteriales</taxon>
        <taxon>Mycobacteriaceae</taxon>
        <taxon>Mycobacterium</taxon>
        <taxon>Mycobacterium simiae complex</taxon>
    </lineage>
</organism>
<sequence length="320" mass="33926">MTAPDTTRLLAQLRTLLDLTNTEIQVAETRVAQARTEAVRRELSQNASNGRDRAEAIETAIRELGGYPDVIGPFLGRAAAAVKALTEQAAPFDEALLGDLALEDQLLDRARYTKALAVAAKRQDIVELAERLITAHSATVDWLTTVLAEDALGGPAALRRTPLQAAAGTAVKLVNLPVSWSARGVDRAVDALRSTGPALNDLVKRGGNASEIAAKALSASQSAALRAAERVTRSEGADKAADALHSGRESVGVLDAKELPIRNYDDLNISDAVAAIKDLSNPTDVRIIIAYEEAHKNRQRIVSAAQTRVAAIAQEVVGIN</sequence>
<dbReference type="KEGG" id="mku:I2456_07705"/>
<evidence type="ECO:0000313" key="2">
    <source>
        <dbReference type="EMBL" id="GFG63910.1"/>
    </source>
</evidence>
<evidence type="ECO:0000256" key="1">
    <source>
        <dbReference type="SAM" id="Coils"/>
    </source>
</evidence>
<reference evidence="2" key="2">
    <citation type="submission" date="2020-02" db="EMBL/GenBank/DDBJ databases">
        <authorList>
            <person name="Matsumoto Y."/>
            <person name="Kinjo T."/>
            <person name="Motooka D."/>
            <person name="Nabeya D."/>
            <person name="Jung N."/>
            <person name="Uechi K."/>
            <person name="Horii T."/>
            <person name="Iida T."/>
            <person name="Fujita J."/>
            <person name="Nakamura S."/>
        </authorList>
    </citation>
    <scope>NUCLEOTIDE SEQUENCE</scope>
    <source>
        <strain evidence="2">JCM 13573</strain>
    </source>
</reference>
<proteinExistence type="predicted"/>
<reference evidence="2 4" key="1">
    <citation type="journal article" date="2019" name="Emerg. Microbes Infect.">
        <title>Comprehensive subspecies identification of 175 nontuberculous mycobacteria species based on 7547 genomic profiles.</title>
        <authorList>
            <person name="Matsumoto Y."/>
            <person name="Kinjo T."/>
            <person name="Motooka D."/>
            <person name="Nabeya D."/>
            <person name="Jung N."/>
            <person name="Uechi K."/>
            <person name="Horii T."/>
            <person name="Iida T."/>
            <person name="Fujita J."/>
            <person name="Nakamura S."/>
        </authorList>
    </citation>
    <scope>NUCLEOTIDE SEQUENCE [LARGE SCALE GENOMIC DNA]</scope>
    <source>
        <strain evidence="2 4">JCM 13573</strain>
    </source>
</reference>